<keyword evidence="1" id="KW-0175">Coiled coil</keyword>
<dbReference type="AlphaFoldDB" id="A0A8J2NRZ0"/>
<keyword evidence="3" id="KW-1185">Reference proteome</keyword>
<reference evidence="2" key="1">
    <citation type="submission" date="2021-06" db="EMBL/GenBank/DDBJ databases">
        <authorList>
            <person name="Hodson N. C."/>
            <person name="Mongue J. A."/>
            <person name="Jaron S. K."/>
        </authorList>
    </citation>
    <scope>NUCLEOTIDE SEQUENCE</scope>
</reference>
<name>A0A8J2NRZ0_9HEXA</name>
<dbReference type="Proteomes" id="UP000708208">
    <property type="component" value="Unassembled WGS sequence"/>
</dbReference>
<proteinExistence type="predicted"/>
<evidence type="ECO:0000313" key="2">
    <source>
        <dbReference type="EMBL" id="CAG7723692.1"/>
    </source>
</evidence>
<evidence type="ECO:0000313" key="3">
    <source>
        <dbReference type="Proteomes" id="UP000708208"/>
    </source>
</evidence>
<evidence type="ECO:0000256" key="1">
    <source>
        <dbReference type="SAM" id="Coils"/>
    </source>
</evidence>
<sequence length="111" mass="12497">MSDPEPCHEDSAVPRASFHKEPSKIAIVRPLVRSLLEDPIQISEKNDLEAGEELMEHLKVEDMDERSSSPKIEITNYDDDLAKTLEAAENALDELEEKSDLSVASRSKMNF</sequence>
<gene>
    <name evidence="2" type="ORF">AFUS01_LOCUS12761</name>
</gene>
<comment type="caution">
    <text evidence="2">The sequence shown here is derived from an EMBL/GenBank/DDBJ whole genome shotgun (WGS) entry which is preliminary data.</text>
</comment>
<accession>A0A8J2NRZ0</accession>
<feature type="coiled-coil region" evidence="1">
    <location>
        <begin position="78"/>
        <end position="105"/>
    </location>
</feature>
<organism evidence="2 3">
    <name type="scientific">Allacma fusca</name>
    <dbReference type="NCBI Taxonomy" id="39272"/>
    <lineage>
        <taxon>Eukaryota</taxon>
        <taxon>Metazoa</taxon>
        <taxon>Ecdysozoa</taxon>
        <taxon>Arthropoda</taxon>
        <taxon>Hexapoda</taxon>
        <taxon>Collembola</taxon>
        <taxon>Symphypleona</taxon>
        <taxon>Sminthuridae</taxon>
        <taxon>Allacma</taxon>
    </lineage>
</organism>
<dbReference type="EMBL" id="CAJVCH010101653">
    <property type="protein sequence ID" value="CAG7723692.1"/>
    <property type="molecule type" value="Genomic_DNA"/>
</dbReference>
<protein>
    <submittedName>
        <fullName evidence="2">Uncharacterized protein</fullName>
    </submittedName>
</protein>